<keyword evidence="1" id="KW-0539">Nucleus</keyword>
<feature type="DNA-binding region" description="HMG box" evidence="1">
    <location>
        <begin position="92"/>
        <end position="161"/>
    </location>
</feature>
<keyword evidence="1" id="KW-0238">DNA-binding</keyword>
<sequence length="204" mass="22456">MAGKSGARTRKRVEATDSAVLKRARDGSAFTRCEACGKSVSVVLIDMHNCSLDDKIRISLEAQVVEQAVEVAASKKKSGKNNNNNGEGAKKGKRPPTAFFLFMSDFRKEYKAEHPDNKSVSAVAKEGGERWKSMSDEDKKPYLDKAAELKAEYHNGERSDENNVGGNAGEQEVDQPPKKGTDEDDQEDEDGAEEEEKNELDDDI</sequence>
<reference evidence="4" key="1">
    <citation type="journal article" date="2009" name="Rice">
        <title>De Novo Next Generation Sequencing of Plant Genomes.</title>
        <authorList>
            <person name="Rounsley S."/>
            <person name="Marri P.R."/>
            <person name="Yu Y."/>
            <person name="He R."/>
            <person name="Sisneros N."/>
            <person name="Goicoechea J.L."/>
            <person name="Lee S.J."/>
            <person name="Angelova A."/>
            <person name="Kudrna D."/>
            <person name="Luo M."/>
            <person name="Affourtit J."/>
            <person name="Desany B."/>
            <person name="Knight J."/>
            <person name="Niazi F."/>
            <person name="Egholm M."/>
            <person name="Wing R.A."/>
        </authorList>
    </citation>
    <scope>NUCLEOTIDE SEQUENCE [LARGE SCALE GENOMIC DNA]</scope>
    <source>
        <strain evidence="4">cv. IRGC 105608</strain>
    </source>
</reference>
<dbReference type="PROSITE" id="PS50118">
    <property type="entry name" value="HMG_BOX_2"/>
    <property type="match status" value="1"/>
</dbReference>
<organism evidence="4">
    <name type="scientific">Oryza barthii</name>
    <dbReference type="NCBI Taxonomy" id="65489"/>
    <lineage>
        <taxon>Eukaryota</taxon>
        <taxon>Viridiplantae</taxon>
        <taxon>Streptophyta</taxon>
        <taxon>Embryophyta</taxon>
        <taxon>Tracheophyta</taxon>
        <taxon>Spermatophyta</taxon>
        <taxon>Magnoliopsida</taxon>
        <taxon>Liliopsida</taxon>
        <taxon>Poales</taxon>
        <taxon>Poaceae</taxon>
        <taxon>BOP clade</taxon>
        <taxon>Oryzoideae</taxon>
        <taxon>Oryzeae</taxon>
        <taxon>Oryzinae</taxon>
        <taxon>Oryza</taxon>
    </lineage>
</organism>
<dbReference type="Proteomes" id="UP000026960">
    <property type="component" value="Chromosome 8"/>
</dbReference>
<feature type="region of interest" description="Disordered" evidence="2">
    <location>
        <begin position="112"/>
        <end position="204"/>
    </location>
</feature>
<feature type="region of interest" description="Disordered" evidence="2">
    <location>
        <begin position="72"/>
        <end position="96"/>
    </location>
</feature>
<dbReference type="PaxDb" id="65489-OBART08G00070.1"/>
<dbReference type="HOGENOM" id="CLU_097693_0_0_1"/>
<dbReference type="GO" id="GO:0005634">
    <property type="term" value="C:nucleus"/>
    <property type="evidence" value="ECO:0007669"/>
    <property type="project" value="UniProtKB-UniRule"/>
</dbReference>
<proteinExistence type="predicted"/>
<dbReference type="Gene3D" id="1.10.30.10">
    <property type="entry name" value="High mobility group box domain"/>
    <property type="match status" value="1"/>
</dbReference>
<dbReference type="SUPFAM" id="SSF47095">
    <property type="entry name" value="HMG-box"/>
    <property type="match status" value="1"/>
</dbReference>
<reference evidence="4" key="2">
    <citation type="submission" date="2015-03" db="UniProtKB">
        <authorList>
            <consortium name="EnsemblPlants"/>
        </authorList>
    </citation>
    <scope>IDENTIFICATION</scope>
</reference>
<keyword evidence="5" id="KW-1185">Reference proteome</keyword>
<dbReference type="PANTHER" id="PTHR47658">
    <property type="entry name" value="HIGH MOBILITY GROUP B PROTEIN 12-RELATED"/>
    <property type="match status" value="1"/>
</dbReference>
<evidence type="ECO:0000259" key="3">
    <source>
        <dbReference type="PROSITE" id="PS50118"/>
    </source>
</evidence>
<dbReference type="InterPro" id="IPR009071">
    <property type="entry name" value="HMG_box_dom"/>
</dbReference>
<feature type="compositionally biased region" description="Acidic residues" evidence="2">
    <location>
        <begin position="182"/>
        <end position="204"/>
    </location>
</feature>
<dbReference type="eggNOG" id="KOG0381">
    <property type="taxonomic scope" value="Eukaryota"/>
</dbReference>
<feature type="compositionally biased region" description="Basic and acidic residues" evidence="2">
    <location>
        <begin position="126"/>
        <end position="161"/>
    </location>
</feature>
<protein>
    <recommendedName>
        <fullName evidence="3">HMG box domain-containing protein</fullName>
    </recommendedName>
</protein>
<dbReference type="STRING" id="65489.A0A0D3GVE9"/>
<accession>A0A0D3GVE9</accession>
<dbReference type="GO" id="GO:0010197">
    <property type="term" value="P:polar nucleus fusion"/>
    <property type="evidence" value="ECO:0007669"/>
    <property type="project" value="TreeGrafter"/>
</dbReference>
<dbReference type="EnsemblPlants" id="OBART08G00070.1">
    <property type="protein sequence ID" value="OBART08G00070.1"/>
    <property type="gene ID" value="OBART08G00070"/>
</dbReference>
<dbReference type="InterPro" id="IPR036910">
    <property type="entry name" value="HMG_box_dom_sf"/>
</dbReference>
<dbReference type="AlphaFoldDB" id="A0A0D3GVE9"/>
<evidence type="ECO:0000313" key="4">
    <source>
        <dbReference type="EnsemblPlants" id="OBART08G00070.1"/>
    </source>
</evidence>
<feature type="domain" description="HMG box" evidence="3">
    <location>
        <begin position="92"/>
        <end position="161"/>
    </location>
</feature>
<dbReference type="Pfam" id="PF00505">
    <property type="entry name" value="HMG_box"/>
    <property type="match status" value="1"/>
</dbReference>
<evidence type="ECO:0000313" key="5">
    <source>
        <dbReference type="Proteomes" id="UP000026960"/>
    </source>
</evidence>
<dbReference type="PANTHER" id="PTHR47658:SF1">
    <property type="entry name" value="MEIOSIS INITIATOR PROTEIN"/>
    <property type="match status" value="1"/>
</dbReference>
<evidence type="ECO:0000256" key="2">
    <source>
        <dbReference type="SAM" id="MobiDB-lite"/>
    </source>
</evidence>
<dbReference type="Gramene" id="OBART08G00070.1">
    <property type="protein sequence ID" value="OBART08G00070.1"/>
    <property type="gene ID" value="OBART08G00070"/>
</dbReference>
<name>A0A0D3GVE9_9ORYZ</name>
<evidence type="ECO:0000256" key="1">
    <source>
        <dbReference type="PROSITE-ProRule" id="PRU00267"/>
    </source>
</evidence>
<dbReference type="FunFam" id="1.10.30.10:FF:000084">
    <property type="entry name" value="HMG type nucleosome/chromatin assembly factor"/>
    <property type="match status" value="1"/>
</dbReference>
<dbReference type="GO" id="GO:0003677">
    <property type="term" value="F:DNA binding"/>
    <property type="evidence" value="ECO:0007669"/>
    <property type="project" value="UniProtKB-UniRule"/>
</dbReference>
<dbReference type="SMART" id="SM00398">
    <property type="entry name" value="HMG"/>
    <property type="match status" value="1"/>
</dbReference>
<dbReference type="CDD" id="cd22005">
    <property type="entry name" value="HMG-box_AtHMGB1-like"/>
    <property type="match status" value="1"/>
</dbReference>